<evidence type="ECO:0000256" key="6">
    <source>
        <dbReference type="ARBA" id="ARBA00023180"/>
    </source>
</evidence>
<keyword evidence="2 7" id="KW-0812">Transmembrane</keyword>
<sequence>MNYHPTAYKKMQPGHSIIQKIYSLSPNTASCSRRACFVGICVCLIFYYLAPYFFRQVFSGFSYKSAVHLCTTRHLAPHYLSAIEFDASINHLPINEKDGEVPQLPFVGNGKLASLVKYEQEDSGLYLFYDTLFTNENKKEEKEHKLLRLPYDPLLRPEHVTGSHHKEEVSVVNFRNGIVEHLSCYSSSHGPLFLNHTVIAHRSRPNVLLQRLEGRIDGKSGSEDVYIHQQTINHNSVFK</sequence>
<name>F6UFS8_CIOIN</name>
<evidence type="ECO:0000256" key="4">
    <source>
        <dbReference type="ARBA" id="ARBA00022989"/>
    </source>
</evidence>
<proteinExistence type="predicted"/>
<dbReference type="PANTHER" id="PTHR31386">
    <property type="entry name" value="UNCHARACTERIZED PROTEIN KIAA2013"/>
    <property type="match status" value="1"/>
</dbReference>
<reference evidence="8" key="4">
    <citation type="submission" date="2025-09" db="UniProtKB">
        <authorList>
            <consortium name="Ensembl"/>
        </authorList>
    </citation>
    <scope>IDENTIFICATION</scope>
</reference>
<evidence type="ECO:0000256" key="2">
    <source>
        <dbReference type="ARBA" id="ARBA00022692"/>
    </source>
</evidence>
<evidence type="ECO:0000256" key="3">
    <source>
        <dbReference type="ARBA" id="ARBA00022729"/>
    </source>
</evidence>
<dbReference type="InParanoid" id="F6UFS8"/>
<accession>F6UFS8</accession>
<protein>
    <submittedName>
        <fullName evidence="8">Uncharacterized protein</fullName>
    </submittedName>
</protein>
<keyword evidence="5 7" id="KW-0472">Membrane</keyword>
<evidence type="ECO:0000256" key="7">
    <source>
        <dbReference type="SAM" id="Phobius"/>
    </source>
</evidence>
<dbReference type="PANTHER" id="PTHR31386:SF2">
    <property type="entry name" value="SIMILAR TO RIKEN CDNA 2510039O18"/>
    <property type="match status" value="1"/>
</dbReference>
<dbReference type="EMBL" id="EAAA01002677">
    <property type="status" value="NOT_ANNOTATED_CDS"/>
    <property type="molecule type" value="Genomic_DNA"/>
</dbReference>
<dbReference type="OMA" id="GICICVI"/>
<reference evidence="8" key="3">
    <citation type="submission" date="2025-08" db="UniProtKB">
        <authorList>
            <consortium name="Ensembl"/>
        </authorList>
    </citation>
    <scope>IDENTIFICATION</scope>
</reference>
<comment type="subcellular location">
    <subcellularLocation>
        <location evidence="1">Membrane</location>
        <topology evidence="1">Single-pass type I membrane protein</topology>
    </subcellularLocation>
</comment>
<dbReference type="Pfam" id="PF10222">
    <property type="entry name" value="DUF2152"/>
    <property type="match status" value="1"/>
</dbReference>
<evidence type="ECO:0000256" key="5">
    <source>
        <dbReference type="ARBA" id="ARBA00023136"/>
    </source>
</evidence>
<reference evidence="8" key="2">
    <citation type="journal article" date="2008" name="Genome Biol.">
        <title>Improved genome assembly and evidence-based global gene model set for the chordate Ciona intestinalis: new insight into intron and operon populations.</title>
        <authorList>
            <person name="Satou Y."/>
            <person name="Mineta K."/>
            <person name="Ogasawara M."/>
            <person name="Sasakura Y."/>
            <person name="Shoguchi E."/>
            <person name="Ueno K."/>
            <person name="Yamada L."/>
            <person name="Matsumoto J."/>
            <person name="Wasserscheid J."/>
            <person name="Dewar K."/>
            <person name="Wiley G.B."/>
            <person name="Macmil S.L."/>
            <person name="Roe B.A."/>
            <person name="Zeller R.W."/>
            <person name="Hastings K.E."/>
            <person name="Lemaire P."/>
            <person name="Lindquist E."/>
            <person name="Endo T."/>
            <person name="Hotta K."/>
            <person name="Inaba K."/>
        </authorList>
    </citation>
    <scope>NUCLEOTIDE SEQUENCE [LARGE SCALE GENOMIC DNA]</scope>
    <source>
        <strain evidence="8">wild type</strain>
    </source>
</reference>
<dbReference type="Proteomes" id="UP000008144">
    <property type="component" value="Chromosome 8"/>
</dbReference>
<dbReference type="InterPro" id="IPR018795">
    <property type="entry name" value="K2013-like"/>
</dbReference>
<evidence type="ECO:0000256" key="1">
    <source>
        <dbReference type="ARBA" id="ARBA00004479"/>
    </source>
</evidence>
<keyword evidence="4 7" id="KW-1133">Transmembrane helix</keyword>
<reference evidence="9" key="1">
    <citation type="journal article" date="2002" name="Science">
        <title>The draft genome of Ciona intestinalis: insights into chordate and vertebrate origins.</title>
        <authorList>
            <person name="Dehal P."/>
            <person name="Satou Y."/>
            <person name="Campbell R.K."/>
            <person name="Chapman J."/>
            <person name="Degnan B."/>
            <person name="De Tomaso A."/>
            <person name="Davidson B."/>
            <person name="Di Gregorio A."/>
            <person name="Gelpke M."/>
            <person name="Goodstein D.M."/>
            <person name="Harafuji N."/>
            <person name="Hastings K.E."/>
            <person name="Ho I."/>
            <person name="Hotta K."/>
            <person name="Huang W."/>
            <person name="Kawashima T."/>
            <person name="Lemaire P."/>
            <person name="Martinez D."/>
            <person name="Meinertzhagen I.A."/>
            <person name="Necula S."/>
            <person name="Nonaka M."/>
            <person name="Putnam N."/>
            <person name="Rash S."/>
            <person name="Saiga H."/>
            <person name="Satake M."/>
            <person name="Terry A."/>
            <person name="Yamada L."/>
            <person name="Wang H.G."/>
            <person name="Awazu S."/>
            <person name="Azumi K."/>
            <person name="Boore J."/>
            <person name="Branno M."/>
            <person name="Chin-Bow S."/>
            <person name="DeSantis R."/>
            <person name="Doyle S."/>
            <person name="Francino P."/>
            <person name="Keys D.N."/>
            <person name="Haga S."/>
            <person name="Hayashi H."/>
            <person name="Hino K."/>
            <person name="Imai K.S."/>
            <person name="Inaba K."/>
            <person name="Kano S."/>
            <person name="Kobayashi K."/>
            <person name="Kobayashi M."/>
            <person name="Lee B.I."/>
            <person name="Makabe K.W."/>
            <person name="Manohar C."/>
            <person name="Matassi G."/>
            <person name="Medina M."/>
            <person name="Mochizuki Y."/>
            <person name="Mount S."/>
            <person name="Morishita T."/>
            <person name="Miura S."/>
            <person name="Nakayama A."/>
            <person name="Nishizaka S."/>
            <person name="Nomoto H."/>
            <person name="Ohta F."/>
            <person name="Oishi K."/>
            <person name="Rigoutsos I."/>
            <person name="Sano M."/>
            <person name="Sasaki A."/>
            <person name="Sasakura Y."/>
            <person name="Shoguchi E."/>
            <person name="Shin-i T."/>
            <person name="Spagnuolo A."/>
            <person name="Stainier D."/>
            <person name="Suzuki M.M."/>
            <person name="Tassy O."/>
            <person name="Takatori N."/>
            <person name="Tokuoka M."/>
            <person name="Yagi K."/>
            <person name="Yoshizaki F."/>
            <person name="Wada S."/>
            <person name="Zhang C."/>
            <person name="Hyatt P.D."/>
            <person name="Larimer F."/>
            <person name="Detter C."/>
            <person name="Doggett N."/>
            <person name="Glavina T."/>
            <person name="Hawkins T."/>
            <person name="Richardson P."/>
            <person name="Lucas S."/>
            <person name="Kohara Y."/>
            <person name="Levine M."/>
            <person name="Satoh N."/>
            <person name="Rokhsar D.S."/>
        </authorList>
    </citation>
    <scope>NUCLEOTIDE SEQUENCE [LARGE SCALE GENOMIC DNA]</scope>
</reference>
<dbReference type="Ensembl" id="ENSCINT00000024635.2">
    <property type="protein sequence ID" value="ENSCINP00000024389.2"/>
    <property type="gene ID" value="ENSCING00000013239.2"/>
</dbReference>
<organism evidence="8 9">
    <name type="scientific">Ciona intestinalis</name>
    <name type="common">Transparent sea squirt</name>
    <name type="synonym">Ascidia intestinalis</name>
    <dbReference type="NCBI Taxonomy" id="7719"/>
    <lineage>
        <taxon>Eukaryota</taxon>
        <taxon>Metazoa</taxon>
        <taxon>Chordata</taxon>
        <taxon>Tunicata</taxon>
        <taxon>Ascidiacea</taxon>
        <taxon>Phlebobranchia</taxon>
        <taxon>Cionidae</taxon>
        <taxon>Ciona</taxon>
    </lineage>
</organism>
<dbReference type="GO" id="GO:0016020">
    <property type="term" value="C:membrane"/>
    <property type="evidence" value="ECO:0007669"/>
    <property type="project" value="UniProtKB-SubCell"/>
</dbReference>
<evidence type="ECO:0000313" key="8">
    <source>
        <dbReference type="Ensembl" id="ENSCINP00000024389.2"/>
    </source>
</evidence>
<dbReference type="HOGENOM" id="CLU_101618_0_0_1"/>
<feature type="transmembrane region" description="Helical" evidence="7">
    <location>
        <begin position="35"/>
        <end position="54"/>
    </location>
</feature>
<keyword evidence="6" id="KW-0325">Glycoprotein</keyword>
<keyword evidence="9" id="KW-1185">Reference proteome</keyword>
<dbReference type="AlphaFoldDB" id="F6UFS8"/>
<evidence type="ECO:0000313" key="9">
    <source>
        <dbReference type="Proteomes" id="UP000008144"/>
    </source>
</evidence>
<keyword evidence="3" id="KW-0732">Signal</keyword>
<dbReference type="GeneTree" id="ENSGT00390000007643"/>